<evidence type="ECO:0000256" key="4">
    <source>
        <dbReference type="ARBA" id="ARBA00022801"/>
    </source>
</evidence>
<dbReference type="HAMAP" id="MF_00060">
    <property type="entry name" value="SurE"/>
    <property type="match status" value="1"/>
</dbReference>
<dbReference type="EMBL" id="DXFB01000001">
    <property type="protein sequence ID" value="HIX44590.1"/>
    <property type="molecule type" value="Genomic_DNA"/>
</dbReference>
<protein>
    <recommendedName>
        <fullName evidence="5">5'-nucleotidase SurE</fullName>
        <ecNumber evidence="5">3.1.3.5</ecNumber>
    </recommendedName>
    <alternativeName>
        <fullName evidence="5">Nucleoside 5'-monophosphate phosphohydrolase</fullName>
    </alternativeName>
</protein>
<evidence type="ECO:0000313" key="8">
    <source>
        <dbReference type="Proteomes" id="UP000824246"/>
    </source>
</evidence>
<dbReference type="NCBIfam" id="TIGR00087">
    <property type="entry name" value="surE"/>
    <property type="match status" value="1"/>
</dbReference>
<comment type="caution">
    <text evidence="7">The sequence shown here is derived from an EMBL/GenBank/DDBJ whole genome shotgun (WGS) entry which is preliminary data.</text>
</comment>
<evidence type="ECO:0000256" key="1">
    <source>
        <dbReference type="ARBA" id="ARBA00000815"/>
    </source>
</evidence>
<comment type="function">
    <text evidence="5">Nucleotidase that shows phosphatase activity on nucleoside 5'-monophosphates.</text>
</comment>
<keyword evidence="3 5" id="KW-0479">Metal-binding</keyword>
<name>A0A9D2ANZ6_9BACT</name>
<gene>
    <name evidence="5 7" type="primary">surE</name>
    <name evidence="7" type="ORF">H9982_00035</name>
</gene>
<dbReference type="Proteomes" id="UP000824246">
    <property type="component" value="Unassembled WGS sequence"/>
</dbReference>
<dbReference type="SUPFAM" id="SSF64167">
    <property type="entry name" value="SurE-like"/>
    <property type="match status" value="1"/>
</dbReference>
<dbReference type="EC" id="3.1.3.5" evidence="5"/>
<feature type="binding site" evidence="5">
    <location>
        <position position="50"/>
    </location>
    <ligand>
        <name>a divalent metal cation</name>
        <dbReference type="ChEBI" id="CHEBI:60240"/>
    </ligand>
</feature>
<feature type="binding site" evidence="5">
    <location>
        <position position="19"/>
    </location>
    <ligand>
        <name>a divalent metal cation</name>
        <dbReference type="ChEBI" id="CHEBI:60240"/>
    </ligand>
</feature>
<evidence type="ECO:0000256" key="2">
    <source>
        <dbReference type="ARBA" id="ARBA00011062"/>
    </source>
</evidence>
<dbReference type="GO" id="GO:0008253">
    <property type="term" value="F:5'-nucleotidase activity"/>
    <property type="evidence" value="ECO:0007669"/>
    <property type="project" value="UniProtKB-UniRule"/>
</dbReference>
<dbReference type="InterPro" id="IPR030048">
    <property type="entry name" value="SurE"/>
</dbReference>
<keyword evidence="4 5" id="KW-0378">Hydrolase</keyword>
<feature type="binding site" evidence="5">
    <location>
        <position position="20"/>
    </location>
    <ligand>
        <name>a divalent metal cation</name>
        <dbReference type="ChEBI" id="CHEBI:60240"/>
    </ligand>
</feature>
<dbReference type="GO" id="GO:0046872">
    <property type="term" value="F:metal ion binding"/>
    <property type="evidence" value="ECO:0007669"/>
    <property type="project" value="UniProtKB-UniRule"/>
</dbReference>
<comment type="cofactor">
    <cofactor evidence="5">
        <name>a divalent metal cation</name>
        <dbReference type="ChEBI" id="CHEBI:60240"/>
    </cofactor>
    <text evidence="5">Binds 1 divalent metal cation per subunit.</text>
</comment>
<reference evidence="7" key="2">
    <citation type="submission" date="2021-04" db="EMBL/GenBank/DDBJ databases">
        <authorList>
            <person name="Gilroy R."/>
        </authorList>
    </citation>
    <scope>NUCLEOTIDE SEQUENCE</scope>
    <source>
        <strain evidence="7">ChiHjej12B11-16260</strain>
    </source>
</reference>
<feature type="binding site" evidence="5">
    <location>
        <position position="106"/>
    </location>
    <ligand>
        <name>a divalent metal cation</name>
        <dbReference type="ChEBI" id="CHEBI:60240"/>
    </ligand>
</feature>
<organism evidence="7 8">
    <name type="scientific">Candidatus Barnesiella excrementipullorum</name>
    <dbReference type="NCBI Taxonomy" id="2838479"/>
    <lineage>
        <taxon>Bacteria</taxon>
        <taxon>Pseudomonadati</taxon>
        <taxon>Bacteroidota</taxon>
        <taxon>Bacteroidia</taxon>
        <taxon>Bacteroidales</taxon>
        <taxon>Barnesiellaceae</taxon>
        <taxon>Barnesiella</taxon>
    </lineage>
</organism>
<dbReference type="InterPro" id="IPR036523">
    <property type="entry name" value="SurE-like_sf"/>
</dbReference>
<dbReference type="GO" id="GO:0005737">
    <property type="term" value="C:cytoplasm"/>
    <property type="evidence" value="ECO:0007669"/>
    <property type="project" value="UniProtKB-SubCell"/>
</dbReference>
<keyword evidence="5" id="KW-0963">Cytoplasm</keyword>
<comment type="subcellular location">
    <subcellularLocation>
        <location evidence="5">Cytoplasm</location>
    </subcellularLocation>
</comment>
<dbReference type="PANTHER" id="PTHR30457:SF0">
    <property type="entry name" value="PHOSPHATASE, PUTATIVE (AFU_ORTHOLOGUE AFUA_4G01070)-RELATED"/>
    <property type="match status" value="1"/>
</dbReference>
<comment type="similarity">
    <text evidence="2 5">Belongs to the SurE nucleotidase family.</text>
</comment>
<evidence type="ECO:0000259" key="6">
    <source>
        <dbReference type="Pfam" id="PF01975"/>
    </source>
</evidence>
<dbReference type="Pfam" id="PF01975">
    <property type="entry name" value="SurE"/>
    <property type="match status" value="1"/>
</dbReference>
<dbReference type="InterPro" id="IPR002828">
    <property type="entry name" value="SurE-like_Pase/nucleotidase"/>
</dbReference>
<sequence>MATQYTSPTTRPLIFITNDDGIEAKGLRMLVEYLCPLGEIIVVAPDGPRSGQSAAITAGIPLRITETTDIPGCKAYKTNGTPVDCVKLSMNNILDRRPDLLVSGINHGSNSAVSVIYSGTMGAVFEGVIQGIPSVGFSLCDHDRNADFTICRPLIISLCQALLEKGLPQRVGLNVNFPVVKQLKGARVCRAARGLWTEEYDRRIDPAGRPYYWLTGRFHNTEPDSTDTDEYFLAHEMASIVPVSTDRTNHDTIEQIKNLSPLFEP</sequence>
<dbReference type="Gene3D" id="3.40.1210.10">
    <property type="entry name" value="Survival protein SurE-like phosphatase/nucleotidase"/>
    <property type="match status" value="1"/>
</dbReference>
<proteinExistence type="inferred from homology"/>
<dbReference type="PANTHER" id="PTHR30457">
    <property type="entry name" value="5'-NUCLEOTIDASE SURE"/>
    <property type="match status" value="1"/>
</dbReference>
<dbReference type="GO" id="GO:0000166">
    <property type="term" value="F:nucleotide binding"/>
    <property type="evidence" value="ECO:0007669"/>
    <property type="project" value="UniProtKB-KW"/>
</dbReference>
<evidence type="ECO:0000256" key="5">
    <source>
        <dbReference type="HAMAP-Rule" id="MF_00060"/>
    </source>
</evidence>
<comment type="catalytic activity">
    <reaction evidence="1 5">
        <text>a ribonucleoside 5'-phosphate + H2O = a ribonucleoside + phosphate</text>
        <dbReference type="Rhea" id="RHEA:12484"/>
        <dbReference type="ChEBI" id="CHEBI:15377"/>
        <dbReference type="ChEBI" id="CHEBI:18254"/>
        <dbReference type="ChEBI" id="CHEBI:43474"/>
        <dbReference type="ChEBI" id="CHEBI:58043"/>
        <dbReference type="EC" id="3.1.3.5"/>
    </reaction>
</comment>
<feature type="domain" description="Survival protein SurE-like phosphatase/nucleotidase" evidence="6">
    <location>
        <begin position="14"/>
        <end position="197"/>
    </location>
</feature>
<reference evidence="7" key="1">
    <citation type="journal article" date="2021" name="PeerJ">
        <title>Extensive microbial diversity within the chicken gut microbiome revealed by metagenomics and culture.</title>
        <authorList>
            <person name="Gilroy R."/>
            <person name="Ravi A."/>
            <person name="Getino M."/>
            <person name="Pursley I."/>
            <person name="Horton D.L."/>
            <person name="Alikhan N.F."/>
            <person name="Baker D."/>
            <person name="Gharbi K."/>
            <person name="Hall N."/>
            <person name="Watson M."/>
            <person name="Adriaenssens E.M."/>
            <person name="Foster-Nyarko E."/>
            <person name="Jarju S."/>
            <person name="Secka A."/>
            <person name="Antonio M."/>
            <person name="Oren A."/>
            <person name="Chaudhuri R.R."/>
            <person name="La Ragione R."/>
            <person name="Hildebrand F."/>
            <person name="Pallen M.J."/>
        </authorList>
    </citation>
    <scope>NUCLEOTIDE SEQUENCE</scope>
    <source>
        <strain evidence="7">ChiHjej12B11-16260</strain>
    </source>
</reference>
<accession>A0A9D2ANZ6</accession>
<evidence type="ECO:0000256" key="3">
    <source>
        <dbReference type="ARBA" id="ARBA00022723"/>
    </source>
</evidence>
<keyword evidence="5" id="KW-0547">Nucleotide-binding</keyword>
<evidence type="ECO:0000313" key="7">
    <source>
        <dbReference type="EMBL" id="HIX44590.1"/>
    </source>
</evidence>
<dbReference type="NCBIfam" id="NF001492">
    <property type="entry name" value="PRK00346.2-2"/>
    <property type="match status" value="1"/>
</dbReference>
<dbReference type="AlphaFoldDB" id="A0A9D2ANZ6"/>